<dbReference type="InterPro" id="IPR050364">
    <property type="entry name" value="Cytochrome_P450_fung"/>
</dbReference>
<evidence type="ECO:0000256" key="3">
    <source>
        <dbReference type="ARBA" id="ARBA00010617"/>
    </source>
</evidence>
<dbReference type="InterPro" id="IPR002401">
    <property type="entry name" value="Cyt_P450_E_grp-I"/>
</dbReference>
<evidence type="ECO:0000256" key="7">
    <source>
        <dbReference type="ARBA" id="ARBA00023004"/>
    </source>
</evidence>
<comment type="similarity">
    <text evidence="3 10">Belongs to the cytochrome P450 family.</text>
</comment>
<evidence type="ECO:0000313" key="11">
    <source>
        <dbReference type="EMBL" id="KIY64777.1"/>
    </source>
</evidence>
<protein>
    <submittedName>
        <fullName evidence="11">Cytochrome P450</fullName>
    </submittedName>
</protein>
<dbReference type="InterPro" id="IPR001128">
    <property type="entry name" value="Cyt_P450"/>
</dbReference>
<evidence type="ECO:0000256" key="9">
    <source>
        <dbReference type="PIRSR" id="PIRSR602401-1"/>
    </source>
</evidence>
<dbReference type="GO" id="GO:0016705">
    <property type="term" value="F:oxidoreductase activity, acting on paired donors, with incorporation or reduction of molecular oxygen"/>
    <property type="evidence" value="ECO:0007669"/>
    <property type="project" value="InterPro"/>
</dbReference>
<organism evidence="11 12">
    <name type="scientific">Cylindrobasidium torrendii FP15055 ss-10</name>
    <dbReference type="NCBI Taxonomy" id="1314674"/>
    <lineage>
        <taxon>Eukaryota</taxon>
        <taxon>Fungi</taxon>
        <taxon>Dikarya</taxon>
        <taxon>Basidiomycota</taxon>
        <taxon>Agaricomycotina</taxon>
        <taxon>Agaricomycetes</taxon>
        <taxon>Agaricomycetidae</taxon>
        <taxon>Agaricales</taxon>
        <taxon>Marasmiineae</taxon>
        <taxon>Physalacriaceae</taxon>
        <taxon>Cylindrobasidium</taxon>
    </lineage>
</organism>
<keyword evidence="4 9" id="KW-0349">Heme</keyword>
<dbReference type="InterPro" id="IPR036396">
    <property type="entry name" value="Cyt_P450_sf"/>
</dbReference>
<dbReference type="SUPFAM" id="SSF48264">
    <property type="entry name" value="Cytochrome P450"/>
    <property type="match status" value="1"/>
</dbReference>
<evidence type="ECO:0000256" key="4">
    <source>
        <dbReference type="ARBA" id="ARBA00022617"/>
    </source>
</evidence>
<dbReference type="GO" id="GO:0005506">
    <property type="term" value="F:iron ion binding"/>
    <property type="evidence" value="ECO:0007669"/>
    <property type="project" value="InterPro"/>
</dbReference>
<proteinExistence type="inferred from homology"/>
<dbReference type="Gene3D" id="1.10.630.10">
    <property type="entry name" value="Cytochrome P450"/>
    <property type="match status" value="1"/>
</dbReference>
<gene>
    <name evidence="11" type="ORF">CYLTODRAFT_380446</name>
</gene>
<evidence type="ECO:0000256" key="6">
    <source>
        <dbReference type="ARBA" id="ARBA00023002"/>
    </source>
</evidence>
<dbReference type="PANTHER" id="PTHR46300:SF7">
    <property type="entry name" value="P450, PUTATIVE (EUROFUNG)-RELATED"/>
    <property type="match status" value="1"/>
</dbReference>
<dbReference type="PANTHER" id="PTHR46300">
    <property type="entry name" value="P450, PUTATIVE (EUROFUNG)-RELATED-RELATED"/>
    <property type="match status" value="1"/>
</dbReference>
<sequence>MPSTKPWETFAKWGDRWGEVSSATVFGHTYIVLNSYRAANALLNKRSGIYSDRPSLAMAGDLMGAKDLIALVPYGDAMKSQRRMFHSHFGSKASVRAYYPMEELEAAKFMKRILDTPEQLSSHIAQSIVTLILRITYGYEVTNEDDEFVKIVQLAMADFGKASMPGSFLVDAIPLLKLLPGWFPGAAFKSLAQKWKKDLYDMIELPYAYVKQTVATGEAKESFVSTLLPRMQAGDITEHDLKWAAGAVFGAGGDTSVATLQAFFILMLLNPDVQKKAQDEIDSVTGGHRLPTYADMEDLPYIDALCKELLRFHPVAPLALPHRCIEDDIFEGHFIPKGSTILANTWKMTRDATVYKNPETFDPMRFMGPNAELDPREFCFGFGRRVCPGRLLAHATMFIVCTMSLSLFDIRPVEGDKPEFVSEHGTISYPRAFQCDISPRISRQRVEELL</sequence>
<feature type="binding site" description="axial binding residue" evidence="9">
    <location>
        <position position="387"/>
    </location>
    <ligand>
        <name>heme</name>
        <dbReference type="ChEBI" id="CHEBI:30413"/>
    </ligand>
    <ligandPart>
        <name>Fe</name>
        <dbReference type="ChEBI" id="CHEBI:18248"/>
    </ligandPart>
</feature>
<dbReference type="GO" id="GO:0004497">
    <property type="term" value="F:monooxygenase activity"/>
    <property type="evidence" value="ECO:0007669"/>
    <property type="project" value="UniProtKB-KW"/>
</dbReference>
<comment type="cofactor">
    <cofactor evidence="1 9">
        <name>heme</name>
        <dbReference type="ChEBI" id="CHEBI:30413"/>
    </cofactor>
</comment>
<dbReference type="Proteomes" id="UP000054007">
    <property type="component" value="Unassembled WGS sequence"/>
</dbReference>
<evidence type="ECO:0000256" key="5">
    <source>
        <dbReference type="ARBA" id="ARBA00022723"/>
    </source>
</evidence>
<feature type="non-terminal residue" evidence="11">
    <location>
        <position position="450"/>
    </location>
</feature>
<evidence type="ECO:0000256" key="10">
    <source>
        <dbReference type="RuleBase" id="RU000461"/>
    </source>
</evidence>
<dbReference type="AlphaFoldDB" id="A0A0D7B2S8"/>
<reference evidence="11 12" key="1">
    <citation type="journal article" date="2015" name="Fungal Genet. Biol.">
        <title>Evolution of novel wood decay mechanisms in Agaricales revealed by the genome sequences of Fistulina hepatica and Cylindrobasidium torrendii.</title>
        <authorList>
            <person name="Floudas D."/>
            <person name="Held B.W."/>
            <person name="Riley R."/>
            <person name="Nagy L.G."/>
            <person name="Koehler G."/>
            <person name="Ransdell A.S."/>
            <person name="Younus H."/>
            <person name="Chow J."/>
            <person name="Chiniquy J."/>
            <person name="Lipzen A."/>
            <person name="Tritt A."/>
            <person name="Sun H."/>
            <person name="Haridas S."/>
            <person name="LaButti K."/>
            <person name="Ohm R.A."/>
            <person name="Kues U."/>
            <person name="Blanchette R.A."/>
            <person name="Grigoriev I.V."/>
            <person name="Minto R.E."/>
            <person name="Hibbett D.S."/>
        </authorList>
    </citation>
    <scope>NUCLEOTIDE SEQUENCE [LARGE SCALE GENOMIC DNA]</scope>
    <source>
        <strain evidence="11 12">FP15055 ss-10</strain>
    </source>
</reference>
<dbReference type="PRINTS" id="PR00385">
    <property type="entry name" value="P450"/>
</dbReference>
<dbReference type="InterPro" id="IPR017972">
    <property type="entry name" value="Cyt_P450_CS"/>
</dbReference>
<evidence type="ECO:0000256" key="2">
    <source>
        <dbReference type="ARBA" id="ARBA00005179"/>
    </source>
</evidence>
<dbReference type="PROSITE" id="PS00086">
    <property type="entry name" value="CYTOCHROME_P450"/>
    <property type="match status" value="1"/>
</dbReference>
<evidence type="ECO:0000256" key="1">
    <source>
        <dbReference type="ARBA" id="ARBA00001971"/>
    </source>
</evidence>
<keyword evidence="5 9" id="KW-0479">Metal-binding</keyword>
<keyword evidence="6 10" id="KW-0560">Oxidoreductase</keyword>
<name>A0A0D7B2S8_9AGAR</name>
<dbReference type="EMBL" id="KN880619">
    <property type="protein sequence ID" value="KIY64777.1"/>
    <property type="molecule type" value="Genomic_DNA"/>
</dbReference>
<dbReference type="OrthoDB" id="2789670at2759"/>
<dbReference type="Pfam" id="PF00067">
    <property type="entry name" value="p450"/>
    <property type="match status" value="1"/>
</dbReference>
<comment type="pathway">
    <text evidence="2">Secondary metabolite biosynthesis.</text>
</comment>
<dbReference type="GO" id="GO:0020037">
    <property type="term" value="F:heme binding"/>
    <property type="evidence" value="ECO:0007669"/>
    <property type="project" value="InterPro"/>
</dbReference>
<evidence type="ECO:0000256" key="8">
    <source>
        <dbReference type="ARBA" id="ARBA00023033"/>
    </source>
</evidence>
<keyword evidence="8 10" id="KW-0503">Monooxygenase</keyword>
<dbReference type="CDD" id="cd11065">
    <property type="entry name" value="CYP64-like"/>
    <property type="match status" value="1"/>
</dbReference>
<keyword evidence="7 9" id="KW-0408">Iron</keyword>
<dbReference type="PRINTS" id="PR00463">
    <property type="entry name" value="EP450I"/>
</dbReference>
<keyword evidence="12" id="KW-1185">Reference proteome</keyword>
<dbReference type="STRING" id="1314674.A0A0D7B2S8"/>
<evidence type="ECO:0000313" key="12">
    <source>
        <dbReference type="Proteomes" id="UP000054007"/>
    </source>
</evidence>
<accession>A0A0D7B2S8</accession>